<keyword evidence="7" id="KW-1185">Reference proteome</keyword>
<dbReference type="PANTHER" id="PTHR47957:SF3">
    <property type="entry name" value="ATP-DEPENDENT HELICASE HRQ1"/>
    <property type="match status" value="1"/>
</dbReference>
<reference evidence="6 7" key="1">
    <citation type="submission" date="2019-07" db="EMBL/GenBank/DDBJ databases">
        <title>Whole genome shotgun sequence of Aeromicrobium flavum NBRC 107625.</title>
        <authorList>
            <person name="Hosoyama A."/>
            <person name="Uohara A."/>
            <person name="Ohji S."/>
            <person name="Ichikawa N."/>
        </authorList>
    </citation>
    <scope>NUCLEOTIDE SEQUENCE [LARGE SCALE GENOMIC DNA]</scope>
    <source>
        <strain evidence="6 7">NBRC 107625</strain>
    </source>
</reference>
<dbReference type="PANTHER" id="PTHR47957">
    <property type="entry name" value="ATP-DEPENDENT HELICASE HRQ1"/>
    <property type="match status" value="1"/>
</dbReference>
<dbReference type="Pfam" id="PF09369">
    <property type="entry name" value="MZB"/>
    <property type="match status" value="1"/>
</dbReference>
<dbReference type="GO" id="GO:0005524">
    <property type="term" value="F:ATP binding"/>
    <property type="evidence" value="ECO:0007669"/>
    <property type="project" value="UniProtKB-KW"/>
</dbReference>
<dbReference type="GO" id="GO:0003676">
    <property type="term" value="F:nucleic acid binding"/>
    <property type="evidence" value="ECO:0007669"/>
    <property type="project" value="InterPro"/>
</dbReference>
<keyword evidence="2" id="KW-0067">ATP-binding</keyword>
<feature type="domain" description="Helicase ATP-binding" evidence="4">
    <location>
        <begin position="100"/>
        <end position="310"/>
    </location>
</feature>
<feature type="domain" description="Helicase C-terminal" evidence="5">
    <location>
        <begin position="900"/>
        <end position="1055"/>
    </location>
</feature>
<dbReference type="GO" id="GO:0043138">
    <property type="term" value="F:3'-5' DNA helicase activity"/>
    <property type="evidence" value="ECO:0007669"/>
    <property type="project" value="TreeGrafter"/>
</dbReference>
<sequence>MNPSIDAVGASHDITSTYRRYLRSLLAVRDAKMGAALTHAIETSPLLDKGPFLEATPPYAPRATLQDLIDEGVLTPGFADMASAALPFDRPLYAHQESSVRKVGAGRNVVVATGTGSGKTESFLLPILDSLVREKEAGTLGPGVRALLLYPMNALANDQMKRLRQLLAQYPDITFGRYTGETEQDPIKAREKFADLNIGEPILPNEILSRQEIRDAPPHFLLTNYAMLEYLLLRPLDFELFGDGNSWRFIVVDEAHVYDGTQGAEVAMLLRRVRDRVAPGRAIQCIATSATVGGDTDPSTVTTFATNLFGEPFEWREGDPERQDLILARRVGLPNGPFWGPLSALECVQIAASADPESAVLAKAEAHGAVGETAADVLVNEQSLAEVRRILTEGPQPIRTVARRVFGDSDEAEAGLAALVQLGSALRRHDGTTPLSARYHLFLRATEGAFTCLGTSGPHVQLARHENCPDCAARMFEVGSCTRCGSVHLAGSVEKVGTQDFFFPPRASQRPTWLVLGDPDGNVDEDEEAVASDVFLLESEAFALCVMCGALGAPGSGTCPSPECSSTEVRLVRRLKRQGEEVAGCLVCGARGQGTVRGLQSGADASGAVIATSLYQNLSAPDVPLTVTDHKLLMFSDSRQAAAYFAPYLEDSYARVRRRRLLSQSLVQAGTTDDPVGVEDLLFHLRKVAENAGEFEWNASAQKQTRHVAPWLMAEILSTDDRQSLEGLGLVSIELIRNPAWVAPAPLVQLGLSPDEAWDLIQELVRSLRQQGVVSMPEQVAPNDDIFAPRLGPIFVRGEGPEPGKKVLSWLPGKGTNRRIDYVRRVLRALDQQVDPAMVLEGVWRILTAPNSQVDWLRTTNEPKQGTVQQVDHGAVRLRWVTGAAPVYRCSVCRRTTPVSVRAVCPALGCEGTLVKFAPPAMENEADHYRNLYRAMRPAKLTALEHTAQWTGREAAAIQQKFVTGQVNALSCSTTFELGVDVGELQAVLLRNMPPTTANYLQRAGRAGRRAGAAALVVTYAQRRSHDLSRFAAPEVMMSGSVRSPYVPLTNERIDRRHVHSVTLAAFFRWYFEETLRIARTAGEFFLDGNQHEVPPVTLVEQFLKVVPSALTDSLLRVVPRSVAQRLDIEGGDWVTELLDLLKQTREELENDVQALKELEVAAAAAGNYGLAQRYSKVVATLHKRELLGYLSNHNVLPKYGFPVDSVELRTNYGRSEHNVGKLVELSRDLSRAIHEYAPGSQIVAGGRVWTSRGVYRMPGREPESFKYRVCEGCGSFRRSHGEVDPICDRCGTESTRMQRTLTVPEFGFVADPETTRPGSRPPQQFWSGSVHVLAQSAEATESVLALDGGQITVSQGPRGRMVAIADGPSGMGFWICQWCGYGAPCAEHPRRPPGSHTSPVTGKPCTGPADRLDLAHTYETDLLDLAFSAGLSDDKDTWKSVLYAIVEAASESLEIARDDIGGTLSPTGMNAWSVSLFDTVPGGAGHVLLVAQNLPKVLRAALGRVENCECGPETSCYGCLRSFSNQRDHDVLSRGRAAELLSTLLGSSASERASSDAPQIQDSDDLPSEWRAAWAQANQGERALLLTLLAADVPVPTVGAETEEGVPLSLSWPHAKVAVSTGLEPAEMEQLVNAGWKVVADDAASVAAAVGAGG</sequence>
<feature type="coiled-coil region" evidence="3">
    <location>
        <begin position="1139"/>
        <end position="1166"/>
    </location>
</feature>
<dbReference type="InterPro" id="IPR027417">
    <property type="entry name" value="P-loop_NTPase"/>
</dbReference>
<dbReference type="SMART" id="SM00490">
    <property type="entry name" value="HELICc"/>
    <property type="match status" value="1"/>
</dbReference>
<evidence type="ECO:0000313" key="6">
    <source>
        <dbReference type="EMBL" id="GEO89530.1"/>
    </source>
</evidence>
<dbReference type="Proteomes" id="UP000321769">
    <property type="component" value="Unassembled WGS sequence"/>
</dbReference>
<dbReference type="GO" id="GO:0006289">
    <property type="term" value="P:nucleotide-excision repair"/>
    <property type="evidence" value="ECO:0007669"/>
    <property type="project" value="TreeGrafter"/>
</dbReference>
<dbReference type="PROSITE" id="PS51192">
    <property type="entry name" value="HELICASE_ATP_BIND_1"/>
    <property type="match status" value="1"/>
</dbReference>
<dbReference type="Pfam" id="PF00270">
    <property type="entry name" value="DEAD"/>
    <property type="match status" value="1"/>
</dbReference>
<evidence type="ECO:0000259" key="4">
    <source>
        <dbReference type="PROSITE" id="PS51192"/>
    </source>
</evidence>
<dbReference type="EMBL" id="BJZQ01000008">
    <property type="protein sequence ID" value="GEO89530.1"/>
    <property type="molecule type" value="Genomic_DNA"/>
</dbReference>
<keyword evidence="3" id="KW-0175">Coiled coil</keyword>
<organism evidence="6 7">
    <name type="scientific">Aeromicrobium flavum</name>
    <dbReference type="NCBI Taxonomy" id="416568"/>
    <lineage>
        <taxon>Bacteria</taxon>
        <taxon>Bacillati</taxon>
        <taxon>Actinomycetota</taxon>
        <taxon>Actinomycetes</taxon>
        <taxon>Propionibacteriales</taxon>
        <taxon>Nocardioidaceae</taxon>
        <taxon>Aeromicrobium</taxon>
    </lineage>
</organism>
<evidence type="ECO:0000256" key="3">
    <source>
        <dbReference type="SAM" id="Coils"/>
    </source>
</evidence>
<dbReference type="InterPro" id="IPR001650">
    <property type="entry name" value="Helicase_C-like"/>
</dbReference>
<accession>A0A512HVT3</accession>
<name>A0A512HVT3_9ACTN</name>
<dbReference type="InterPro" id="IPR018973">
    <property type="entry name" value="MZB"/>
</dbReference>
<comment type="caution">
    <text evidence="6">The sequence shown here is derived from an EMBL/GenBank/DDBJ whole genome shotgun (WGS) entry which is preliminary data.</text>
</comment>
<dbReference type="Pfam" id="PF00271">
    <property type="entry name" value="Helicase_C"/>
    <property type="match status" value="1"/>
</dbReference>
<evidence type="ECO:0000259" key="5">
    <source>
        <dbReference type="PROSITE" id="PS51194"/>
    </source>
</evidence>
<dbReference type="InterPro" id="IPR011545">
    <property type="entry name" value="DEAD/DEAH_box_helicase_dom"/>
</dbReference>
<evidence type="ECO:0000313" key="7">
    <source>
        <dbReference type="Proteomes" id="UP000321769"/>
    </source>
</evidence>
<keyword evidence="1" id="KW-0547">Nucleotide-binding</keyword>
<keyword evidence="6" id="KW-0378">Hydrolase</keyword>
<dbReference type="OrthoDB" id="3197455at2"/>
<dbReference type="CDD" id="cd17923">
    <property type="entry name" value="DEXHc_Hrq1-like"/>
    <property type="match status" value="1"/>
</dbReference>
<keyword evidence="6" id="KW-0347">Helicase</keyword>
<dbReference type="InterPro" id="IPR014001">
    <property type="entry name" value="Helicase_ATP-bd"/>
</dbReference>
<evidence type="ECO:0000256" key="2">
    <source>
        <dbReference type="ARBA" id="ARBA00022840"/>
    </source>
</evidence>
<dbReference type="PROSITE" id="PS51194">
    <property type="entry name" value="HELICASE_CTER"/>
    <property type="match status" value="1"/>
</dbReference>
<dbReference type="SMART" id="SM00487">
    <property type="entry name" value="DEXDc"/>
    <property type="match status" value="1"/>
</dbReference>
<protein>
    <submittedName>
        <fullName evidence="6">DEAD/DEAH box helicase</fullName>
    </submittedName>
</protein>
<proteinExistence type="predicted"/>
<gene>
    <name evidence="6" type="ORF">AFL01nite_18570</name>
</gene>
<dbReference type="GO" id="GO:0036297">
    <property type="term" value="P:interstrand cross-link repair"/>
    <property type="evidence" value="ECO:0007669"/>
    <property type="project" value="TreeGrafter"/>
</dbReference>
<dbReference type="Gene3D" id="3.40.50.300">
    <property type="entry name" value="P-loop containing nucleotide triphosphate hydrolases"/>
    <property type="match status" value="2"/>
</dbReference>
<evidence type="ECO:0000256" key="1">
    <source>
        <dbReference type="ARBA" id="ARBA00022741"/>
    </source>
</evidence>
<dbReference type="SUPFAM" id="SSF52540">
    <property type="entry name" value="P-loop containing nucleoside triphosphate hydrolases"/>
    <property type="match status" value="2"/>
</dbReference>